<evidence type="ECO:0000259" key="1">
    <source>
        <dbReference type="PROSITE" id="PS50181"/>
    </source>
</evidence>
<reference evidence="2 3" key="1">
    <citation type="submission" date="2016-07" db="EMBL/GenBank/DDBJ databases">
        <title>Pervasive Adenine N6-methylation of Active Genes in Fungi.</title>
        <authorList>
            <consortium name="DOE Joint Genome Institute"/>
            <person name="Mondo S.J."/>
            <person name="Dannebaum R.O."/>
            <person name="Kuo R.C."/>
            <person name="Labutti K."/>
            <person name="Haridas S."/>
            <person name="Kuo A."/>
            <person name="Salamov A."/>
            <person name="Ahrendt S.R."/>
            <person name="Lipzen A."/>
            <person name="Sullivan W."/>
            <person name="Andreopoulos W.B."/>
            <person name="Clum A."/>
            <person name="Lindquist E."/>
            <person name="Daum C."/>
            <person name="Ramamoorthy G.K."/>
            <person name="Gryganskyi A."/>
            <person name="Culley D."/>
            <person name="Magnuson J.K."/>
            <person name="James T.Y."/>
            <person name="O'Malley M.A."/>
            <person name="Stajich J.E."/>
            <person name="Spatafora J.W."/>
            <person name="Visel A."/>
            <person name="Grigoriev I.V."/>
        </authorList>
    </citation>
    <scope>NUCLEOTIDE SEQUENCE [LARGE SCALE GENOMIC DNA]</scope>
    <source>
        <strain evidence="2 3">NRRL 3301</strain>
    </source>
</reference>
<dbReference type="PROSITE" id="PS50181">
    <property type="entry name" value="FBOX"/>
    <property type="match status" value="1"/>
</dbReference>
<dbReference type="Gene3D" id="3.80.10.10">
    <property type="entry name" value="Ribonuclease Inhibitor"/>
    <property type="match status" value="1"/>
</dbReference>
<sequence length="596" mass="67536">MTVPLEIVDRILQHLQPHQLFITATVSGAWYRLSLDILYRYINIRTRHQWDQFMATLQSLALANREAIRVIGLDQRVLICEKFHLDTDLTILGPLCPRLEEFAIVRSRDVFVPASHPATWIRGAATSFDRVNLPLFPFMSCIGTYLGDPTLDRYSAVFDQLTRLALTKDQLLRQKKLQQSTLVPVMFPALQILEVSYDDSASSMHASDLVWLLHHCPCLRHLSLKYICLDNPCLAAAPPAQTSVEYLALSMVEIKSSDWLPLLSSMFPALQATYLDFDFTSGLNLTGGLAQEISDWIIGSRSLTSLRFRRLAGTSTTNSVMERLMDASSNGTWDCQLKHFSVADMPPSYRVESADRFLECNSSAILGSLDSLHLNLSYFYFPVENLLFDQHDLSCSRLCTFPPCNLAPSTLINLTSLRFQKSGDKIKISLNWLLHLCPNLRSATLFGFVVQVDACQLHHPKHLSVKTGLAELAIERCMVIQADAFFSFLQHDLLRLSSLIMSSVEFMGLHPERSLDFGDRRMKLLWFSAIGTINKSWTSLCLEQTQHFRKWTWFSTPMATKHGKLLHPSNREHPFHVRCGLANQVLFNPPSSSSLL</sequence>
<proteinExistence type="predicted"/>
<feature type="domain" description="F-box" evidence="1">
    <location>
        <begin position="1"/>
        <end position="42"/>
    </location>
</feature>
<protein>
    <recommendedName>
        <fullName evidence="1">F-box domain-containing protein</fullName>
    </recommendedName>
</protein>
<dbReference type="SUPFAM" id="SSF81383">
    <property type="entry name" value="F-box domain"/>
    <property type="match status" value="1"/>
</dbReference>
<dbReference type="SUPFAM" id="SSF52047">
    <property type="entry name" value="RNI-like"/>
    <property type="match status" value="1"/>
</dbReference>
<evidence type="ECO:0000313" key="3">
    <source>
        <dbReference type="Proteomes" id="UP000242146"/>
    </source>
</evidence>
<dbReference type="InterPro" id="IPR036047">
    <property type="entry name" value="F-box-like_dom_sf"/>
</dbReference>
<dbReference type="InterPro" id="IPR001810">
    <property type="entry name" value="F-box_dom"/>
</dbReference>
<name>A0A1X2GFM6_9FUNG</name>
<dbReference type="EMBL" id="MCGT01000017">
    <property type="protein sequence ID" value="ORX52711.1"/>
    <property type="molecule type" value="Genomic_DNA"/>
</dbReference>
<feature type="non-terminal residue" evidence="2">
    <location>
        <position position="1"/>
    </location>
</feature>
<gene>
    <name evidence="2" type="ORF">DM01DRAFT_1336494</name>
</gene>
<dbReference type="InterPro" id="IPR032675">
    <property type="entry name" value="LRR_dom_sf"/>
</dbReference>
<organism evidence="2 3">
    <name type="scientific">Hesseltinella vesiculosa</name>
    <dbReference type="NCBI Taxonomy" id="101127"/>
    <lineage>
        <taxon>Eukaryota</taxon>
        <taxon>Fungi</taxon>
        <taxon>Fungi incertae sedis</taxon>
        <taxon>Mucoromycota</taxon>
        <taxon>Mucoromycotina</taxon>
        <taxon>Mucoromycetes</taxon>
        <taxon>Mucorales</taxon>
        <taxon>Cunninghamellaceae</taxon>
        <taxon>Hesseltinella</taxon>
    </lineage>
</organism>
<comment type="caution">
    <text evidence="2">The sequence shown here is derived from an EMBL/GenBank/DDBJ whole genome shotgun (WGS) entry which is preliminary data.</text>
</comment>
<dbReference type="Proteomes" id="UP000242146">
    <property type="component" value="Unassembled WGS sequence"/>
</dbReference>
<accession>A0A1X2GFM6</accession>
<evidence type="ECO:0000313" key="2">
    <source>
        <dbReference type="EMBL" id="ORX52711.1"/>
    </source>
</evidence>
<keyword evidence="3" id="KW-1185">Reference proteome</keyword>
<dbReference type="AlphaFoldDB" id="A0A1X2GFM6"/>